<protein>
    <recommendedName>
        <fullName evidence="1">NIF system FeS cluster assembly NifU N-terminal domain-containing protein</fullName>
    </recommendedName>
</protein>
<dbReference type="GO" id="GO:0005506">
    <property type="term" value="F:iron ion binding"/>
    <property type="evidence" value="ECO:0007669"/>
    <property type="project" value="InterPro"/>
</dbReference>
<dbReference type="RefSeq" id="WP_173085003.1">
    <property type="nucleotide sequence ID" value="NZ_BLTE01000011.1"/>
</dbReference>
<dbReference type="AlphaFoldDB" id="A0A6V8LQ98"/>
<dbReference type="Pfam" id="PF01592">
    <property type="entry name" value="NifU_N"/>
    <property type="match status" value="1"/>
</dbReference>
<sequence>MQLTLSVTGRRCDLALHPISPCTARNIEDLGRKFYTKKYIHWWRGGRTSTCGMLLDDDCRAQAVVGQSQVPVDLSGAAANASHLRRERYLSSRARHLALLGYDDEHCRATWTWHGVETFDPAKLRVTAHRWDRVTGQPDYVVLERVLYDGRCADVEDYHGSTGFTLVDPRVIDLEELRRHEARDQGKLRDLPRDAFPGRSRPDVPAACVVSGRSLLLPVPRSDAEGVSRGGGGSIAVRLRIQGDVVVQAGGEAHGCEYCRRSLEALAEMATGLTVHECFMLSDEDLLPFLPRVHAHLDCSSRAMDALRAAVRDWERRRAA</sequence>
<reference evidence="2 3" key="1">
    <citation type="submission" date="2020-04" db="EMBL/GenBank/DDBJ databases">
        <authorList>
            <consortium name="Desulfovibrio sp. FSS-1 genome sequencing consortium"/>
            <person name="Shimoshige H."/>
            <person name="Kobayashi H."/>
            <person name="Maekawa T."/>
        </authorList>
    </citation>
    <scope>NUCLEOTIDE SEQUENCE [LARGE SCALE GENOMIC DNA]</scope>
    <source>
        <strain evidence="2 3">SIID29052-01</strain>
    </source>
</reference>
<accession>A0A6V8LQ98</accession>
<comment type="caution">
    <text evidence="2">The sequence shown here is derived from an EMBL/GenBank/DDBJ whole genome shotgun (WGS) entry which is preliminary data.</text>
</comment>
<proteinExistence type="predicted"/>
<name>A0A6V8LQ98_9BACT</name>
<dbReference type="GO" id="GO:0051536">
    <property type="term" value="F:iron-sulfur cluster binding"/>
    <property type="evidence" value="ECO:0007669"/>
    <property type="project" value="InterPro"/>
</dbReference>
<evidence type="ECO:0000259" key="1">
    <source>
        <dbReference type="Pfam" id="PF01592"/>
    </source>
</evidence>
<dbReference type="EMBL" id="BLTE01000011">
    <property type="protein sequence ID" value="GFK94693.1"/>
    <property type="molecule type" value="Genomic_DNA"/>
</dbReference>
<dbReference type="SUPFAM" id="SSF82649">
    <property type="entry name" value="SufE/NifU"/>
    <property type="match status" value="1"/>
</dbReference>
<feature type="domain" description="NIF system FeS cluster assembly NifU N-terminal" evidence="1">
    <location>
        <begin position="232"/>
        <end position="318"/>
    </location>
</feature>
<evidence type="ECO:0000313" key="3">
    <source>
        <dbReference type="Proteomes" id="UP000494245"/>
    </source>
</evidence>
<dbReference type="GO" id="GO:0016226">
    <property type="term" value="P:iron-sulfur cluster assembly"/>
    <property type="evidence" value="ECO:0007669"/>
    <property type="project" value="InterPro"/>
</dbReference>
<dbReference type="InterPro" id="IPR002871">
    <property type="entry name" value="NIF_FeS_clus_asmbl_NifU_N"/>
</dbReference>
<dbReference type="Gene3D" id="3.90.1010.10">
    <property type="match status" value="1"/>
</dbReference>
<keyword evidence="3" id="KW-1185">Reference proteome</keyword>
<organism evidence="2 3">
    <name type="scientific">Fundidesulfovibrio magnetotacticus</name>
    <dbReference type="NCBI Taxonomy" id="2730080"/>
    <lineage>
        <taxon>Bacteria</taxon>
        <taxon>Pseudomonadati</taxon>
        <taxon>Thermodesulfobacteriota</taxon>
        <taxon>Desulfovibrionia</taxon>
        <taxon>Desulfovibrionales</taxon>
        <taxon>Desulfovibrionaceae</taxon>
        <taxon>Fundidesulfovibrio</taxon>
    </lineage>
</organism>
<gene>
    <name evidence="2" type="ORF">NNJEOMEG_02540</name>
</gene>
<evidence type="ECO:0000313" key="2">
    <source>
        <dbReference type="EMBL" id="GFK94693.1"/>
    </source>
</evidence>
<dbReference type="Proteomes" id="UP000494245">
    <property type="component" value="Unassembled WGS sequence"/>
</dbReference>
<reference evidence="2 3" key="2">
    <citation type="submission" date="2020-05" db="EMBL/GenBank/DDBJ databases">
        <title>Draft genome sequence of Desulfovibrio sp. strainFSS-1.</title>
        <authorList>
            <person name="Shimoshige H."/>
            <person name="Kobayashi H."/>
            <person name="Maekawa T."/>
        </authorList>
    </citation>
    <scope>NUCLEOTIDE SEQUENCE [LARGE SCALE GENOMIC DNA]</scope>
    <source>
        <strain evidence="2 3">SIID29052-01</strain>
    </source>
</reference>